<keyword evidence="6" id="KW-0472">Membrane</keyword>
<reference evidence="8" key="2">
    <citation type="submission" date="2022-06" db="UniProtKB">
        <authorList>
            <consortium name="EnsemblMetazoa"/>
        </authorList>
    </citation>
    <scope>IDENTIFICATION</scope>
    <source>
        <strain evidence="8">PS312</strain>
    </source>
</reference>
<dbReference type="GO" id="GO:0005886">
    <property type="term" value="C:plasma membrane"/>
    <property type="evidence" value="ECO:0000318"/>
    <property type="project" value="GO_Central"/>
</dbReference>
<evidence type="ECO:0000256" key="4">
    <source>
        <dbReference type="ARBA" id="ARBA00022692"/>
    </source>
</evidence>
<sequence>MELKMNGKHCTGDTWFIRFLRRFFGACGVLVVNHAWKLMIFSCLLTGMCTLMIPLTPMSNDIADFTPTNAPSFTEWRTSQQFFAGGVKANTVYAFVTAKDGGSMFRSDKMGEAIDVLDSISNNFKLQTTTGMQSFEEFCRAFCVINEPLRTFYNGMRMRDTLDNTTELDLAYPDSHVMGVRSHMDPYLFGVKIAAKRKGKIAVIPTYEADDLNTEKPLKNNLREFKLVVLTFKSELDPAVTKEEIEKWELSIVNYFAHEFNSSLIEVTIFAESFITAEVVRAGLTLLPYLVIGFIIMVTFSASSFALSGLALNQMGWDKLWLAFFGCAGPFMACGVGLGGMFVLGARFGTILCVTPFLILAIGVDDAFLMVNGWQQITATRRTEDLRKETVESELLHRTKEMLIETGPSVSITSITNCLAFAISAISGAPEIQLFSIGNAICVLIAFVFQLTVFGALMVILGRREITDEFRARAEMPEIKENDAEKQPDPLDLAARADVVKFENRKKGGLTAIAHKILRAYCKMLDNRLAVAGIMGLLALYLTISIIGTVSIKPSLKPERLFLSDSPFNKLFGARQEYILPSYGVLWIYVFNPGNVWDPNRRALLDAMIHDFETLTHSVGPYSTKLWLRDFEDFAKFEPEENMVNGSEPQITRFMLTTAYKGADLKDWTNRVTLLKQWREITKTYSDLNITIYQEDGKFLDIIDTMVPQSSQSAMLTLIVMFGVTMLFIPAPFVLFTATFTIVSTSLGVFGFMSWIGTELDPILMCATIMVIGFSVDIPAHIAYHYHMTATHATDVVDRLENTIARVGFPIAQASLSTIICVGSLFFTDLHMSNIFAATMMTVVVIGTIHGIFVMPAIFSACAHFSDWCRNCCCSRARVASLDISPAPSVIGEGKTSQISLGLSTAGSTTIMVQ</sequence>
<dbReference type="Proteomes" id="UP000005239">
    <property type="component" value="Unassembled WGS sequence"/>
</dbReference>
<name>A0A2A6CYZ6_PRIPA</name>
<evidence type="ECO:0000256" key="5">
    <source>
        <dbReference type="ARBA" id="ARBA00022989"/>
    </source>
</evidence>
<dbReference type="AlphaFoldDB" id="A0A2A6CYZ6"/>
<organism evidence="8 9">
    <name type="scientific">Pristionchus pacificus</name>
    <name type="common">Parasitic nematode worm</name>
    <dbReference type="NCBI Taxonomy" id="54126"/>
    <lineage>
        <taxon>Eukaryota</taxon>
        <taxon>Metazoa</taxon>
        <taxon>Ecdysozoa</taxon>
        <taxon>Nematoda</taxon>
        <taxon>Chromadorea</taxon>
        <taxon>Rhabditida</taxon>
        <taxon>Rhabditina</taxon>
        <taxon>Diplogasteromorpha</taxon>
        <taxon>Diplogasteroidea</taxon>
        <taxon>Neodiplogasteridae</taxon>
        <taxon>Pristionchus</taxon>
    </lineage>
</organism>
<dbReference type="InterPro" id="IPR051697">
    <property type="entry name" value="Patched_domain-protein"/>
</dbReference>
<dbReference type="InterPro" id="IPR003392">
    <property type="entry name" value="PTHD_SSD"/>
</dbReference>
<dbReference type="PANTHER" id="PTHR10796">
    <property type="entry name" value="PATCHED-RELATED"/>
    <property type="match status" value="1"/>
</dbReference>
<evidence type="ECO:0000256" key="6">
    <source>
        <dbReference type="ARBA" id="ARBA00023136"/>
    </source>
</evidence>
<dbReference type="Pfam" id="PF02460">
    <property type="entry name" value="Patched"/>
    <property type="match status" value="1"/>
</dbReference>
<protein>
    <submittedName>
        <fullName evidence="8">Ptr-3</fullName>
    </submittedName>
</protein>
<accession>A0A2A6CYZ6</accession>
<keyword evidence="4" id="KW-0812">Transmembrane</keyword>
<dbReference type="GO" id="GO:0006897">
    <property type="term" value="P:endocytosis"/>
    <property type="evidence" value="ECO:0000318"/>
    <property type="project" value="GO_Central"/>
</dbReference>
<keyword evidence="7" id="KW-0325">Glycoprotein</keyword>
<dbReference type="GO" id="GO:0030659">
    <property type="term" value="C:cytoplasmic vesicle membrane"/>
    <property type="evidence" value="ECO:0000318"/>
    <property type="project" value="GO_Central"/>
</dbReference>
<keyword evidence="3" id="KW-1003">Cell membrane</keyword>
<evidence type="ECO:0000313" key="8">
    <source>
        <dbReference type="EnsemblMetazoa" id="PPA18510.1"/>
    </source>
</evidence>
<dbReference type="SUPFAM" id="SSF82866">
    <property type="entry name" value="Multidrug efflux transporter AcrB transmembrane domain"/>
    <property type="match status" value="2"/>
</dbReference>
<reference evidence="9" key="1">
    <citation type="journal article" date="2008" name="Nat. Genet.">
        <title>The Pristionchus pacificus genome provides a unique perspective on nematode lifestyle and parasitism.</title>
        <authorList>
            <person name="Dieterich C."/>
            <person name="Clifton S.W."/>
            <person name="Schuster L.N."/>
            <person name="Chinwalla A."/>
            <person name="Delehaunty K."/>
            <person name="Dinkelacker I."/>
            <person name="Fulton L."/>
            <person name="Fulton R."/>
            <person name="Godfrey J."/>
            <person name="Minx P."/>
            <person name="Mitreva M."/>
            <person name="Roeseler W."/>
            <person name="Tian H."/>
            <person name="Witte H."/>
            <person name="Yang S.P."/>
            <person name="Wilson R.K."/>
            <person name="Sommer R.J."/>
        </authorList>
    </citation>
    <scope>NUCLEOTIDE SEQUENCE [LARGE SCALE GENOMIC DNA]</scope>
    <source>
        <strain evidence="9">PS312</strain>
    </source>
</reference>
<evidence type="ECO:0000256" key="1">
    <source>
        <dbReference type="ARBA" id="ARBA00004651"/>
    </source>
</evidence>
<proteinExistence type="inferred from homology"/>
<gene>
    <name evidence="8" type="primary">WBGene00108064</name>
</gene>
<comment type="similarity">
    <text evidence="2">Belongs to the patched family.</text>
</comment>
<dbReference type="PANTHER" id="PTHR10796:SF122">
    <property type="entry name" value="SSD DOMAIN-CONTAINING PROTEIN"/>
    <property type="match status" value="1"/>
</dbReference>
<evidence type="ECO:0000256" key="2">
    <source>
        <dbReference type="ARBA" id="ARBA00005585"/>
    </source>
</evidence>
<dbReference type="Gene3D" id="1.20.1640.10">
    <property type="entry name" value="Multidrug efflux transporter AcrB transmembrane domain"/>
    <property type="match status" value="2"/>
</dbReference>
<keyword evidence="5" id="KW-1133">Transmembrane helix</keyword>
<comment type="subcellular location">
    <subcellularLocation>
        <location evidence="1">Cell membrane</location>
        <topology evidence="1">Multi-pass membrane protein</topology>
    </subcellularLocation>
</comment>
<evidence type="ECO:0000313" key="9">
    <source>
        <dbReference type="Proteomes" id="UP000005239"/>
    </source>
</evidence>
<accession>A0A8R1YGF1</accession>
<dbReference type="GO" id="GO:0018996">
    <property type="term" value="P:molting cycle, collagen and cuticulin-based cuticle"/>
    <property type="evidence" value="ECO:0000318"/>
    <property type="project" value="GO_Central"/>
</dbReference>
<dbReference type="PROSITE" id="PS50156">
    <property type="entry name" value="SSD"/>
    <property type="match status" value="2"/>
</dbReference>
<dbReference type="OrthoDB" id="6510177at2759"/>
<evidence type="ECO:0000256" key="3">
    <source>
        <dbReference type="ARBA" id="ARBA00022475"/>
    </source>
</evidence>
<dbReference type="InterPro" id="IPR000731">
    <property type="entry name" value="SSD"/>
</dbReference>
<dbReference type="EnsemblMetazoa" id="PPA18510.1">
    <property type="protein sequence ID" value="PPA18510.1"/>
    <property type="gene ID" value="WBGene00108064"/>
</dbReference>
<evidence type="ECO:0000256" key="7">
    <source>
        <dbReference type="ARBA" id="ARBA00023180"/>
    </source>
</evidence>
<keyword evidence="9" id="KW-1185">Reference proteome</keyword>
<dbReference type="FunFam" id="1.20.1640.10:FF:000013">
    <property type="entry name" value="PaTched Related family"/>
    <property type="match status" value="1"/>
</dbReference>